<name>A0A645HSN5_9ZZZZ</name>
<dbReference type="EMBL" id="VSSQ01099182">
    <property type="protein sequence ID" value="MPN41860.1"/>
    <property type="molecule type" value="Genomic_DNA"/>
</dbReference>
<gene>
    <name evidence="1" type="ORF">SDC9_189415</name>
</gene>
<dbReference type="AlphaFoldDB" id="A0A645HSN5"/>
<organism evidence="1">
    <name type="scientific">bioreactor metagenome</name>
    <dbReference type="NCBI Taxonomy" id="1076179"/>
    <lineage>
        <taxon>unclassified sequences</taxon>
        <taxon>metagenomes</taxon>
        <taxon>ecological metagenomes</taxon>
    </lineage>
</organism>
<comment type="caution">
    <text evidence="1">The sequence shown here is derived from an EMBL/GenBank/DDBJ whole genome shotgun (WGS) entry which is preliminary data.</text>
</comment>
<sequence>MRGEYDLVPHLFDVAVALFAQKFEREEAGVPLVEMEGRNIAVTHVAQQAQTADAEYQLLAEAVFVVAAV</sequence>
<accession>A0A645HSN5</accession>
<protein>
    <submittedName>
        <fullName evidence="1">Uncharacterized protein</fullName>
    </submittedName>
</protein>
<reference evidence="1" key="1">
    <citation type="submission" date="2019-08" db="EMBL/GenBank/DDBJ databases">
        <authorList>
            <person name="Kucharzyk K."/>
            <person name="Murdoch R.W."/>
            <person name="Higgins S."/>
            <person name="Loffler F."/>
        </authorList>
    </citation>
    <scope>NUCLEOTIDE SEQUENCE</scope>
</reference>
<evidence type="ECO:0000313" key="1">
    <source>
        <dbReference type="EMBL" id="MPN41860.1"/>
    </source>
</evidence>
<proteinExistence type="predicted"/>